<name>A0A7D4UKN6_9SPHI</name>
<dbReference type="KEGG" id="mmab:HQ865_02440"/>
<proteinExistence type="predicted"/>
<reference evidence="2 3" key="1">
    <citation type="submission" date="2020-05" db="EMBL/GenBank/DDBJ databases">
        <title>Mucilaginibacter mali sp. nov.</title>
        <authorList>
            <person name="Kim H.S."/>
            <person name="Lee K.C."/>
            <person name="Suh M.K."/>
            <person name="Kim J.-S."/>
            <person name="Han K.-I."/>
            <person name="Eom M.K."/>
            <person name="Shin Y.K."/>
            <person name="Lee J.-S."/>
        </authorList>
    </citation>
    <scope>NUCLEOTIDE SEQUENCE [LARGE SCALE GENOMIC DNA]</scope>
    <source>
        <strain evidence="2 3">G2-14</strain>
    </source>
</reference>
<evidence type="ECO:0000313" key="3">
    <source>
        <dbReference type="Proteomes" id="UP000505355"/>
    </source>
</evidence>
<accession>A0A7D4UKN6</accession>
<evidence type="ECO:0000256" key="1">
    <source>
        <dbReference type="SAM" id="SignalP"/>
    </source>
</evidence>
<gene>
    <name evidence="2" type="ORF">HQ865_02440</name>
</gene>
<feature type="signal peptide" evidence="1">
    <location>
        <begin position="1"/>
        <end position="18"/>
    </location>
</feature>
<organism evidence="2 3">
    <name type="scientific">Mucilaginibacter mali</name>
    <dbReference type="NCBI Taxonomy" id="2740462"/>
    <lineage>
        <taxon>Bacteria</taxon>
        <taxon>Pseudomonadati</taxon>
        <taxon>Bacteroidota</taxon>
        <taxon>Sphingobacteriia</taxon>
        <taxon>Sphingobacteriales</taxon>
        <taxon>Sphingobacteriaceae</taxon>
        <taxon>Mucilaginibacter</taxon>
    </lineage>
</organism>
<dbReference type="EMBL" id="CP054139">
    <property type="protein sequence ID" value="QKJ28661.1"/>
    <property type="molecule type" value="Genomic_DNA"/>
</dbReference>
<protein>
    <submittedName>
        <fullName evidence="2">Uncharacterized protein</fullName>
    </submittedName>
</protein>
<keyword evidence="1" id="KW-0732">Signal</keyword>
<evidence type="ECO:0000313" key="2">
    <source>
        <dbReference type="EMBL" id="QKJ28661.1"/>
    </source>
</evidence>
<dbReference type="RefSeq" id="WP_173413362.1">
    <property type="nucleotide sequence ID" value="NZ_CP054139.1"/>
</dbReference>
<feature type="chain" id="PRO_5028801519" evidence="1">
    <location>
        <begin position="19"/>
        <end position="219"/>
    </location>
</feature>
<sequence>MRQLLFCLMFLFPVLALGQRKLPPPLPGPPTKADDECADKANQCLNSHKYNARQRLAFYPFNIACKIRLISFEYNNDPRSVIIGEKAIPENNTNQEPIITPVKSGEFAIDYSRIIEFKDLSQKAIDELTDIFFNVGFTPIKCNVYIGSTGAKCYEPRNAILFIDKNGKTVQYVELCFGCQRYYLSSSKIKNTAYCEQKFNMIRTFFASEGVVYGTNKER</sequence>
<keyword evidence="3" id="KW-1185">Reference proteome</keyword>
<dbReference type="Proteomes" id="UP000505355">
    <property type="component" value="Chromosome"/>
</dbReference>
<dbReference type="AlphaFoldDB" id="A0A7D4UKN6"/>